<accession>A0A6A5V0R0</accession>
<proteinExistence type="predicted"/>
<sequence>MFLRPSTQVRGLAKAHAAICVRQKHTTDFWPIYMRLADLWHTNVSLAEVAPCTMTDRQRIDVSATQARVGMGRTIRNTVFFVPYDTDTRIVGLDPYAKAGKCC</sequence>
<protein>
    <submittedName>
        <fullName evidence="1">Uncharacterized protein</fullName>
    </submittedName>
</protein>
<reference evidence="1" key="1">
    <citation type="journal article" date="2020" name="Stud. Mycol.">
        <title>101 Dothideomycetes genomes: a test case for predicting lifestyles and emergence of pathogens.</title>
        <authorList>
            <person name="Haridas S."/>
            <person name="Albert R."/>
            <person name="Binder M."/>
            <person name="Bloem J."/>
            <person name="Labutti K."/>
            <person name="Salamov A."/>
            <person name="Andreopoulos B."/>
            <person name="Baker S."/>
            <person name="Barry K."/>
            <person name="Bills G."/>
            <person name="Bluhm B."/>
            <person name="Cannon C."/>
            <person name="Castanera R."/>
            <person name="Culley D."/>
            <person name="Daum C."/>
            <person name="Ezra D."/>
            <person name="Gonzalez J."/>
            <person name="Henrissat B."/>
            <person name="Kuo A."/>
            <person name="Liang C."/>
            <person name="Lipzen A."/>
            <person name="Lutzoni F."/>
            <person name="Magnuson J."/>
            <person name="Mondo S."/>
            <person name="Nolan M."/>
            <person name="Ohm R."/>
            <person name="Pangilinan J."/>
            <person name="Park H.-J."/>
            <person name="Ramirez L."/>
            <person name="Alfaro M."/>
            <person name="Sun H."/>
            <person name="Tritt A."/>
            <person name="Yoshinaga Y."/>
            <person name="Zwiers L.-H."/>
            <person name="Turgeon B."/>
            <person name="Goodwin S."/>
            <person name="Spatafora J."/>
            <person name="Crous P."/>
            <person name="Grigoriev I."/>
        </authorList>
    </citation>
    <scope>NUCLEOTIDE SEQUENCE</scope>
    <source>
        <strain evidence="1">CBS 107.79</strain>
    </source>
</reference>
<dbReference type="Proteomes" id="UP000800036">
    <property type="component" value="Unassembled WGS sequence"/>
</dbReference>
<gene>
    <name evidence="1" type="ORF">BU23DRAFT_234680</name>
</gene>
<keyword evidence="2" id="KW-1185">Reference proteome</keyword>
<dbReference type="EMBL" id="ML976707">
    <property type="protein sequence ID" value="KAF1969622.1"/>
    <property type="molecule type" value="Genomic_DNA"/>
</dbReference>
<evidence type="ECO:0000313" key="2">
    <source>
        <dbReference type="Proteomes" id="UP000800036"/>
    </source>
</evidence>
<dbReference type="AlphaFoldDB" id="A0A6A5V0R0"/>
<name>A0A6A5V0R0_9PLEO</name>
<organism evidence="1 2">
    <name type="scientific">Bimuria novae-zelandiae CBS 107.79</name>
    <dbReference type="NCBI Taxonomy" id="1447943"/>
    <lineage>
        <taxon>Eukaryota</taxon>
        <taxon>Fungi</taxon>
        <taxon>Dikarya</taxon>
        <taxon>Ascomycota</taxon>
        <taxon>Pezizomycotina</taxon>
        <taxon>Dothideomycetes</taxon>
        <taxon>Pleosporomycetidae</taxon>
        <taxon>Pleosporales</taxon>
        <taxon>Massarineae</taxon>
        <taxon>Didymosphaeriaceae</taxon>
        <taxon>Bimuria</taxon>
    </lineage>
</organism>
<evidence type="ECO:0000313" key="1">
    <source>
        <dbReference type="EMBL" id="KAF1969622.1"/>
    </source>
</evidence>